<sequence>MVGYVFISLITSCLSLSVRMTFLITNSVRNKWLYPVKHRSYNSRFFGDRFTRAYMILTHQLRGETLHEKQHEKVVLSVSRWDDGIKHWFGECRCRR</sequence>
<evidence type="ECO:0000256" key="1">
    <source>
        <dbReference type="SAM" id="Phobius"/>
    </source>
</evidence>
<evidence type="ECO:0000313" key="3">
    <source>
        <dbReference type="Proteomes" id="UP000008075"/>
    </source>
</evidence>
<keyword evidence="1" id="KW-0472">Membrane</keyword>
<keyword evidence="1" id="KW-1133">Transmembrane helix</keyword>
<dbReference type="AlphaFoldDB" id="D3VAV8"/>
<feature type="transmembrane region" description="Helical" evidence="1">
    <location>
        <begin position="6"/>
        <end position="24"/>
    </location>
</feature>
<keyword evidence="1" id="KW-0812">Transmembrane</keyword>
<dbReference type="EMBL" id="FN667742">
    <property type="protein sequence ID" value="CBJ91733.1"/>
    <property type="molecule type" value="Genomic_DNA"/>
</dbReference>
<dbReference type="HOGENOM" id="CLU_2358989_0_0_6"/>
<name>D3VAV8_XENNA</name>
<dbReference type="STRING" id="406817.XNC1_3702"/>
<keyword evidence="3" id="KW-1185">Reference proteome</keyword>
<accession>D3VAV8</accession>
<organism evidence="2 3">
    <name type="scientific">Xenorhabdus nematophila (strain ATCC 19061 / DSM 3370 / CCUG 14189 / LMG 1036 / NCIMB 9965 / AN6)</name>
    <dbReference type="NCBI Taxonomy" id="406817"/>
    <lineage>
        <taxon>Bacteria</taxon>
        <taxon>Pseudomonadati</taxon>
        <taxon>Pseudomonadota</taxon>
        <taxon>Gammaproteobacteria</taxon>
        <taxon>Enterobacterales</taxon>
        <taxon>Morganellaceae</taxon>
        <taxon>Xenorhabdus</taxon>
    </lineage>
</organism>
<dbReference type="KEGG" id="xne:XNC1_3702"/>
<reference evidence="2 3" key="1">
    <citation type="journal article" date="2011" name="PLoS ONE">
        <title>The entomopathogenic bacterial endosymbionts xenorhabdus and photorhabdus: convergent lifestyles from divergent genomes.</title>
        <authorList>
            <person name="Chaston J.M."/>
            <person name="Suen G."/>
            <person name="Tucker S.L."/>
            <person name="Andersen A.W."/>
            <person name="Bhasin A."/>
            <person name="Bode E."/>
            <person name="Bode H.B."/>
            <person name="Brachmann A.O."/>
            <person name="Cowles C.E."/>
            <person name="Cowles K.N."/>
            <person name="Darby C."/>
            <person name="de Leon L."/>
            <person name="Drace K."/>
            <person name="Du Z."/>
            <person name="Givaudan A."/>
            <person name="Herbert Tran E.E."/>
            <person name="Jewell K.A."/>
            <person name="Knack J.J."/>
            <person name="Krasomil-Osterfeld K.C."/>
            <person name="Kukor R."/>
            <person name="Lanois A."/>
            <person name="Latreille P."/>
            <person name="Leimgruber N.K."/>
            <person name="Lipke C.M."/>
            <person name="Liu R."/>
            <person name="Lu X."/>
            <person name="Martens E.C."/>
            <person name="Marri P.R."/>
            <person name="Medigue C."/>
            <person name="Menard M.L."/>
            <person name="Miller N.M."/>
            <person name="Morales-Soto N."/>
            <person name="Norton S."/>
            <person name="Ogier J.C."/>
            <person name="Orchard S.S."/>
            <person name="Park D."/>
            <person name="Park Y."/>
            <person name="Qurollo B.A."/>
            <person name="Sugar D.R."/>
            <person name="Richards G.R."/>
            <person name="Rouy Z."/>
            <person name="Slominski B."/>
            <person name="Slominski K."/>
            <person name="Snyder H."/>
            <person name="Tjaden B.C."/>
            <person name="van der Hoeven R."/>
            <person name="Welch R.D."/>
            <person name="Wheeler C."/>
            <person name="Xiang B."/>
            <person name="Barbazuk B."/>
            <person name="Gaudriault S."/>
            <person name="Goodner B."/>
            <person name="Slater S.C."/>
            <person name="Forst S."/>
            <person name="Goldman B.S."/>
            <person name="Goodrich-Blair H."/>
        </authorList>
    </citation>
    <scope>NUCLEOTIDE SEQUENCE [LARGE SCALE GENOMIC DNA]</scope>
    <source>
        <strain evidence="3">ATCC 19061 / DSM 3370 / CCUG 14189 / LMG 1036 / NCIMB 9965 / AN6</strain>
    </source>
</reference>
<gene>
    <name evidence="2" type="ordered locus">XNC1_3702</name>
</gene>
<proteinExistence type="predicted"/>
<protein>
    <submittedName>
        <fullName evidence="2">Uncharacterized protein</fullName>
    </submittedName>
</protein>
<dbReference type="Proteomes" id="UP000008075">
    <property type="component" value="Chromosome"/>
</dbReference>
<evidence type="ECO:0000313" key="2">
    <source>
        <dbReference type="EMBL" id="CBJ91733.1"/>
    </source>
</evidence>